<dbReference type="InterPro" id="IPR023485">
    <property type="entry name" value="Ptyr_pPase"/>
</dbReference>
<name>A0ABZ2F9C0_9MICO</name>
<evidence type="ECO:0000256" key="4">
    <source>
        <dbReference type="ARBA" id="ARBA00022912"/>
    </source>
</evidence>
<dbReference type="SUPFAM" id="SSF52788">
    <property type="entry name" value="Phosphotyrosine protein phosphatases I"/>
    <property type="match status" value="1"/>
</dbReference>
<dbReference type="InterPro" id="IPR036196">
    <property type="entry name" value="Ptyr_pPase_sf"/>
</dbReference>
<evidence type="ECO:0000256" key="3">
    <source>
        <dbReference type="ARBA" id="ARBA00022801"/>
    </source>
</evidence>
<proteinExistence type="inferred from homology"/>
<dbReference type="RefSeq" id="WP_068328845.1">
    <property type="nucleotide sequence ID" value="NZ_CP104874.1"/>
</dbReference>
<dbReference type="EC" id="3.1.3.48" evidence="2"/>
<dbReference type="Proteomes" id="UP001381003">
    <property type="component" value="Chromosome"/>
</dbReference>
<dbReference type="PANTHER" id="PTHR11717:SF7">
    <property type="entry name" value="LOW MOLECULAR WEIGHT PHOSPHOTYROSINE PROTEIN PHOSPHATASE"/>
    <property type="match status" value="1"/>
</dbReference>
<protein>
    <recommendedName>
        <fullName evidence="2">protein-tyrosine-phosphatase</fullName>
        <ecNumber evidence="2">3.1.3.48</ecNumber>
    </recommendedName>
</protein>
<reference evidence="6 7" key="1">
    <citation type="submission" date="2022-09" db="EMBL/GenBank/DDBJ databases">
        <title>Complete genome sequence of Janibacter terrae strain COS04-44, PCL-degrading bacteria isolated from oil spilled coast.</title>
        <authorList>
            <person name="Park H."/>
            <person name="Kim J.Y."/>
            <person name="An S.H."/>
            <person name="Lee C.M."/>
            <person name="Weon H.-Y."/>
        </authorList>
    </citation>
    <scope>NUCLEOTIDE SEQUENCE [LARGE SCALE GENOMIC DNA]</scope>
    <source>
        <strain evidence="6 7">COS04-44</strain>
    </source>
</reference>
<dbReference type="PRINTS" id="PR00719">
    <property type="entry name" value="LMWPTPASE"/>
</dbReference>
<keyword evidence="3" id="KW-0378">Hydrolase</keyword>
<evidence type="ECO:0000313" key="7">
    <source>
        <dbReference type="Proteomes" id="UP001381003"/>
    </source>
</evidence>
<dbReference type="CDD" id="cd16343">
    <property type="entry name" value="LMWPTP"/>
    <property type="match status" value="1"/>
</dbReference>
<keyword evidence="7" id="KW-1185">Reference proteome</keyword>
<gene>
    <name evidence="6" type="ORF">N5P18_09095</name>
</gene>
<organism evidence="6 7">
    <name type="scientific">Janibacter terrae</name>
    <dbReference type="NCBI Taxonomy" id="103817"/>
    <lineage>
        <taxon>Bacteria</taxon>
        <taxon>Bacillati</taxon>
        <taxon>Actinomycetota</taxon>
        <taxon>Actinomycetes</taxon>
        <taxon>Micrococcales</taxon>
        <taxon>Intrasporangiaceae</taxon>
        <taxon>Janibacter</taxon>
    </lineage>
</organism>
<sequence>MSDYRITVVCTGNICRSPIAEWVLRERFEAAGLGDRVAIDSAGTTAWEEGNPADPRSLAAMQRHGHTGDYTTHRARVFDKRWFADRDLVLAADHGHYTVLRRLAGVPDAKDRIRMIRSFDPSGPKGDDLAIPDPWYGDDSDFDATYAAVEAAADGIVEHVRSRLEGPPDA</sequence>
<comment type="similarity">
    <text evidence="1">Belongs to the low molecular weight phosphotyrosine protein phosphatase family.</text>
</comment>
<feature type="domain" description="Phosphotyrosine protein phosphatase I" evidence="5">
    <location>
        <begin position="4"/>
        <end position="159"/>
    </location>
</feature>
<dbReference type="InterPro" id="IPR050438">
    <property type="entry name" value="LMW_PTPase"/>
</dbReference>
<dbReference type="EMBL" id="CP104874">
    <property type="protein sequence ID" value="WWF03868.1"/>
    <property type="molecule type" value="Genomic_DNA"/>
</dbReference>
<dbReference type="PANTHER" id="PTHR11717">
    <property type="entry name" value="LOW MOLECULAR WEIGHT PROTEIN TYROSINE PHOSPHATASE"/>
    <property type="match status" value="1"/>
</dbReference>
<dbReference type="InterPro" id="IPR017867">
    <property type="entry name" value="Tyr_phospatase_low_mol_wt"/>
</dbReference>
<keyword evidence="4" id="KW-0904">Protein phosphatase</keyword>
<dbReference type="Pfam" id="PF01451">
    <property type="entry name" value="LMWPc"/>
    <property type="match status" value="1"/>
</dbReference>
<evidence type="ECO:0000256" key="1">
    <source>
        <dbReference type="ARBA" id="ARBA00011063"/>
    </source>
</evidence>
<evidence type="ECO:0000256" key="2">
    <source>
        <dbReference type="ARBA" id="ARBA00013064"/>
    </source>
</evidence>
<evidence type="ECO:0000259" key="5">
    <source>
        <dbReference type="SMART" id="SM00226"/>
    </source>
</evidence>
<dbReference type="Gene3D" id="3.40.50.2300">
    <property type="match status" value="1"/>
</dbReference>
<evidence type="ECO:0000313" key="6">
    <source>
        <dbReference type="EMBL" id="WWF03868.1"/>
    </source>
</evidence>
<accession>A0ABZ2F9C0</accession>
<dbReference type="SMART" id="SM00226">
    <property type="entry name" value="LMWPc"/>
    <property type="match status" value="1"/>
</dbReference>